<name>A0A549TF61_9HYPH</name>
<feature type="signal peptide" evidence="1">
    <location>
        <begin position="1"/>
        <end position="25"/>
    </location>
</feature>
<protein>
    <submittedName>
        <fullName evidence="2">Acyl-CoA thioesterase</fullName>
    </submittedName>
</protein>
<accession>A0A549TF61</accession>
<reference evidence="2 3" key="1">
    <citation type="submission" date="2019-07" db="EMBL/GenBank/DDBJ databases">
        <title>Ln-dependent methylotrophs.</title>
        <authorList>
            <person name="Tani A."/>
        </authorList>
    </citation>
    <scope>NUCLEOTIDE SEQUENCE [LARGE SCALE GENOMIC DNA]</scope>
    <source>
        <strain evidence="2 3">SM12</strain>
    </source>
</reference>
<dbReference type="EMBL" id="VJMG01000010">
    <property type="protein sequence ID" value="TRL41161.1"/>
    <property type="molecule type" value="Genomic_DNA"/>
</dbReference>
<dbReference type="InterPro" id="IPR036514">
    <property type="entry name" value="SGNH_hydro_sf"/>
</dbReference>
<organism evidence="2 3">
    <name type="scientific">Rhizobium straminoryzae</name>
    <dbReference type="NCBI Taxonomy" id="1387186"/>
    <lineage>
        <taxon>Bacteria</taxon>
        <taxon>Pseudomonadati</taxon>
        <taxon>Pseudomonadota</taxon>
        <taxon>Alphaproteobacteria</taxon>
        <taxon>Hyphomicrobiales</taxon>
        <taxon>Rhizobiaceae</taxon>
        <taxon>Rhizobium/Agrobacterium group</taxon>
        <taxon>Rhizobium</taxon>
    </lineage>
</organism>
<evidence type="ECO:0000313" key="3">
    <source>
        <dbReference type="Proteomes" id="UP000316801"/>
    </source>
</evidence>
<dbReference type="GO" id="GO:0016788">
    <property type="term" value="F:hydrolase activity, acting on ester bonds"/>
    <property type="evidence" value="ECO:0007669"/>
    <property type="project" value="UniProtKB-ARBA"/>
</dbReference>
<comment type="caution">
    <text evidence="2">The sequence shown here is derived from an EMBL/GenBank/DDBJ whole genome shotgun (WGS) entry which is preliminary data.</text>
</comment>
<dbReference type="AlphaFoldDB" id="A0A549TF61"/>
<gene>
    <name evidence="2" type="ORF">FNA46_04255</name>
</gene>
<keyword evidence="1" id="KW-0732">Signal</keyword>
<dbReference type="Gene3D" id="3.40.50.1110">
    <property type="entry name" value="SGNH hydrolase"/>
    <property type="match status" value="1"/>
</dbReference>
<sequence length="168" mass="18119">MPLSSIFIRITIASLLAASALPAKAATIVAIGASQTYGHGVSRGEDYPSQLKKMLAEKGYAVSVENAGVYGGETTAAMLSRLDSTLGSDTKVVIFQPGRVRDSDTDRSDNVKEIKQKLAARHIAFIKIPNSWFKDFPRQSDGQHLTAGGYQKLAERLLPSVIDALKKK</sequence>
<feature type="chain" id="PRO_5022048091" evidence="1">
    <location>
        <begin position="26"/>
        <end position="168"/>
    </location>
</feature>
<keyword evidence="3" id="KW-1185">Reference proteome</keyword>
<dbReference type="RefSeq" id="WP_142881102.1">
    <property type="nucleotide sequence ID" value="NZ_VJMG01000010.1"/>
</dbReference>
<dbReference type="SUPFAM" id="SSF52266">
    <property type="entry name" value="SGNH hydrolase"/>
    <property type="match status" value="1"/>
</dbReference>
<evidence type="ECO:0000256" key="1">
    <source>
        <dbReference type="SAM" id="SignalP"/>
    </source>
</evidence>
<evidence type="ECO:0000313" key="2">
    <source>
        <dbReference type="EMBL" id="TRL41161.1"/>
    </source>
</evidence>
<proteinExistence type="predicted"/>
<dbReference type="Proteomes" id="UP000316801">
    <property type="component" value="Unassembled WGS sequence"/>
</dbReference>